<keyword evidence="2" id="KW-1185">Reference proteome</keyword>
<accession>A0A0D3J327</accession>
<proteinExistence type="predicted"/>
<dbReference type="HOGENOM" id="CLU_1589483_0_0_1"/>
<dbReference type="Gene3D" id="3.40.50.1820">
    <property type="entry name" value="alpha/beta hydrolase"/>
    <property type="match status" value="1"/>
</dbReference>
<sequence length="168" mass="18298">MLAFTTALHAFATPSRLGPRPAAPCVQNIAALPIQRNVAPVLQLASDSILTAQMRREMASEPRLADFAVTGDPQFVRHTAEDDPTKPLLLYLPGIELSGYSLHRQLPGLAEDFCVRWLAVPPDDRSSFEALREAVTREVEAEEGRPIYLLGESFGGVLALSVAQAHLQ</sequence>
<organism evidence="1 2">
    <name type="scientific">Emiliania huxleyi (strain CCMP1516)</name>
    <dbReference type="NCBI Taxonomy" id="280463"/>
    <lineage>
        <taxon>Eukaryota</taxon>
        <taxon>Haptista</taxon>
        <taxon>Haptophyta</taxon>
        <taxon>Prymnesiophyceae</taxon>
        <taxon>Isochrysidales</taxon>
        <taxon>Noelaerhabdaceae</taxon>
        <taxon>Emiliania</taxon>
    </lineage>
</organism>
<dbReference type="PANTHER" id="PTHR22753:SF14">
    <property type="entry name" value="MONOACYLGLYCEROL_DIACYLGLYCEROL O-ACYLTRANSFERASE"/>
    <property type="match status" value="1"/>
</dbReference>
<dbReference type="Proteomes" id="UP000013827">
    <property type="component" value="Unassembled WGS sequence"/>
</dbReference>
<reference evidence="1" key="2">
    <citation type="submission" date="2024-10" db="UniProtKB">
        <authorList>
            <consortium name="EnsemblProtists"/>
        </authorList>
    </citation>
    <scope>IDENTIFICATION</scope>
</reference>
<dbReference type="PANTHER" id="PTHR22753">
    <property type="entry name" value="TRANSMEMBRANE PROTEIN 68"/>
    <property type="match status" value="1"/>
</dbReference>
<dbReference type="PaxDb" id="2903-EOD17912"/>
<dbReference type="SUPFAM" id="SSF53474">
    <property type="entry name" value="alpha/beta-Hydrolases"/>
    <property type="match status" value="1"/>
</dbReference>
<evidence type="ECO:0008006" key="3">
    <source>
        <dbReference type="Google" id="ProtNLM"/>
    </source>
</evidence>
<name>A0A0D3J327_EMIH1</name>
<dbReference type="GO" id="GO:0016020">
    <property type="term" value="C:membrane"/>
    <property type="evidence" value="ECO:0007669"/>
    <property type="project" value="TreeGrafter"/>
</dbReference>
<dbReference type="GeneID" id="19046516"/>
<dbReference type="EnsemblProtists" id="EOD17912">
    <property type="protein sequence ID" value="EOD17912"/>
    <property type="gene ID" value="EMIHUDRAFT_195879"/>
</dbReference>
<protein>
    <recommendedName>
        <fullName evidence="3">Serine aminopeptidase S33 domain-containing protein</fullName>
    </recommendedName>
</protein>
<dbReference type="AlphaFoldDB" id="A0A0D3J327"/>
<dbReference type="RefSeq" id="XP_005770341.1">
    <property type="nucleotide sequence ID" value="XM_005770284.1"/>
</dbReference>
<evidence type="ECO:0000313" key="1">
    <source>
        <dbReference type="EnsemblProtists" id="EOD17912"/>
    </source>
</evidence>
<dbReference type="STRING" id="2903.R1C6T7"/>
<reference evidence="2" key="1">
    <citation type="journal article" date="2013" name="Nature">
        <title>Pan genome of the phytoplankton Emiliania underpins its global distribution.</title>
        <authorList>
            <person name="Read B.A."/>
            <person name="Kegel J."/>
            <person name="Klute M.J."/>
            <person name="Kuo A."/>
            <person name="Lefebvre S.C."/>
            <person name="Maumus F."/>
            <person name="Mayer C."/>
            <person name="Miller J."/>
            <person name="Monier A."/>
            <person name="Salamov A."/>
            <person name="Young J."/>
            <person name="Aguilar M."/>
            <person name="Claverie J.M."/>
            <person name="Frickenhaus S."/>
            <person name="Gonzalez K."/>
            <person name="Herman E.K."/>
            <person name="Lin Y.C."/>
            <person name="Napier J."/>
            <person name="Ogata H."/>
            <person name="Sarno A.F."/>
            <person name="Shmutz J."/>
            <person name="Schroeder D."/>
            <person name="de Vargas C."/>
            <person name="Verret F."/>
            <person name="von Dassow P."/>
            <person name="Valentin K."/>
            <person name="Van de Peer Y."/>
            <person name="Wheeler G."/>
            <person name="Dacks J.B."/>
            <person name="Delwiche C.F."/>
            <person name="Dyhrman S.T."/>
            <person name="Glockner G."/>
            <person name="John U."/>
            <person name="Richards T."/>
            <person name="Worden A.Z."/>
            <person name="Zhang X."/>
            <person name="Grigoriev I.V."/>
            <person name="Allen A.E."/>
            <person name="Bidle K."/>
            <person name="Borodovsky M."/>
            <person name="Bowler C."/>
            <person name="Brownlee C."/>
            <person name="Cock J.M."/>
            <person name="Elias M."/>
            <person name="Gladyshev V.N."/>
            <person name="Groth M."/>
            <person name="Guda C."/>
            <person name="Hadaegh A."/>
            <person name="Iglesias-Rodriguez M.D."/>
            <person name="Jenkins J."/>
            <person name="Jones B.M."/>
            <person name="Lawson T."/>
            <person name="Leese F."/>
            <person name="Lindquist E."/>
            <person name="Lobanov A."/>
            <person name="Lomsadze A."/>
            <person name="Malik S.B."/>
            <person name="Marsh M.E."/>
            <person name="Mackinder L."/>
            <person name="Mock T."/>
            <person name="Mueller-Roeber B."/>
            <person name="Pagarete A."/>
            <person name="Parker M."/>
            <person name="Probert I."/>
            <person name="Quesneville H."/>
            <person name="Raines C."/>
            <person name="Rensing S.A."/>
            <person name="Riano-Pachon D.M."/>
            <person name="Richier S."/>
            <person name="Rokitta S."/>
            <person name="Shiraiwa Y."/>
            <person name="Soanes D.M."/>
            <person name="van der Giezen M."/>
            <person name="Wahlund T.M."/>
            <person name="Williams B."/>
            <person name="Wilson W."/>
            <person name="Wolfe G."/>
            <person name="Wurch L.L."/>
        </authorList>
    </citation>
    <scope>NUCLEOTIDE SEQUENCE</scope>
</reference>
<dbReference type="KEGG" id="ehx:EMIHUDRAFT_195879"/>
<evidence type="ECO:0000313" key="2">
    <source>
        <dbReference type="Proteomes" id="UP000013827"/>
    </source>
</evidence>
<dbReference type="InterPro" id="IPR029058">
    <property type="entry name" value="AB_hydrolase_fold"/>
</dbReference>